<gene>
    <name evidence="1" type="ORF">SCLCIDRAFT_9426</name>
</gene>
<dbReference type="EMBL" id="KN822051">
    <property type="protein sequence ID" value="KIM61495.1"/>
    <property type="molecule type" value="Genomic_DNA"/>
</dbReference>
<proteinExistence type="predicted"/>
<reference evidence="1 2" key="1">
    <citation type="submission" date="2014-04" db="EMBL/GenBank/DDBJ databases">
        <authorList>
            <consortium name="DOE Joint Genome Institute"/>
            <person name="Kuo A."/>
            <person name="Kohler A."/>
            <person name="Nagy L.G."/>
            <person name="Floudas D."/>
            <person name="Copeland A."/>
            <person name="Barry K.W."/>
            <person name="Cichocki N."/>
            <person name="Veneault-Fourrey C."/>
            <person name="LaButti K."/>
            <person name="Lindquist E.A."/>
            <person name="Lipzen A."/>
            <person name="Lundell T."/>
            <person name="Morin E."/>
            <person name="Murat C."/>
            <person name="Sun H."/>
            <person name="Tunlid A."/>
            <person name="Henrissat B."/>
            <person name="Grigoriev I.V."/>
            <person name="Hibbett D.S."/>
            <person name="Martin F."/>
            <person name="Nordberg H.P."/>
            <person name="Cantor M.N."/>
            <person name="Hua S.X."/>
        </authorList>
    </citation>
    <scope>NUCLEOTIDE SEQUENCE [LARGE SCALE GENOMIC DNA]</scope>
    <source>
        <strain evidence="1 2">Foug A</strain>
    </source>
</reference>
<reference evidence="2" key="2">
    <citation type="submission" date="2015-01" db="EMBL/GenBank/DDBJ databases">
        <title>Evolutionary Origins and Diversification of the Mycorrhizal Mutualists.</title>
        <authorList>
            <consortium name="DOE Joint Genome Institute"/>
            <consortium name="Mycorrhizal Genomics Consortium"/>
            <person name="Kohler A."/>
            <person name="Kuo A."/>
            <person name="Nagy L.G."/>
            <person name="Floudas D."/>
            <person name="Copeland A."/>
            <person name="Barry K.W."/>
            <person name="Cichocki N."/>
            <person name="Veneault-Fourrey C."/>
            <person name="LaButti K."/>
            <person name="Lindquist E.A."/>
            <person name="Lipzen A."/>
            <person name="Lundell T."/>
            <person name="Morin E."/>
            <person name="Murat C."/>
            <person name="Riley R."/>
            <person name="Ohm R."/>
            <person name="Sun H."/>
            <person name="Tunlid A."/>
            <person name="Henrissat B."/>
            <person name="Grigoriev I.V."/>
            <person name="Hibbett D.S."/>
            <person name="Martin F."/>
        </authorList>
    </citation>
    <scope>NUCLEOTIDE SEQUENCE [LARGE SCALE GENOMIC DNA]</scope>
    <source>
        <strain evidence="2">Foug A</strain>
    </source>
</reference>
<dbReference type="AlphaFoldDB" id="A0A0C3DLD7"/>
<protein>
    <submittedName>
        <fullName evidence="1">Uncharacterized protein</fullName>
    </submittedName>
</protein>
<dbReference type="HOGENOM" id="CLU_2279157_0_0_1"/>
<evidence type="ECO:0000313" key="2">
    <source>
        <dbReference type="Proteomes" id="UP000053989"/>
    </source>
</evidence>
<sequence length="102" mass="11061">MLIALCDVTIINSICGTWLIASQGFNRGNVAILLQDPGALRSSIVSPSLEDIEGVVFAGGALRMTREASLGRFPPAVKQQQFGEQQKGFRAAMWYTNQTFAI</sequence>
<dbReference type="Proteomes" id="UP000053989">
    <property type="component" value="Unassembled WGS sequence"/>
</dbReference>
<evidence type="ECO:0000313" key="1">
    <source>
        <dbReference type="EMBL" id="KIM61495.1"/>
    </source>
</evidence>
<name>A0A0C3DLD7_9AGAM</name>
<dbReference type="OrthoDB" id="432234at2759"/>
<keyword evidence="2" id="KW-1185">Reference proteome</keyword>
<accession>A0A0C3DLD7</accession>
<organism evidence="1 2">
    <name type="scientific">Scleroderma citrinum Foug A</name>
    <dbReference type="NCBI Taxonomy" id="1036808"/>
    <lineage>
        <taxon>Eukaryota</taxon>
        <taxon>Fungi</taxon>
        <taxon>Dikarya</taxon>
        <taxon>Basidiomycota</taxon>
        <taxon>Agaricomycotina</taxon>
        <taxon>Agaricomycetes</taxon>
        <taxon>Agaricomycetidae</taxon>
        <taxon>Boletales</taxon>
        <taxon>Sclerodermatineae</taxon>
        <taxon>Sclerodermataceae</taxon>
        <taxon>Scleroderma</taxon>
    </lineage>
</organism>
<dbReference type="InParanoid" id="A0A0C3DLD7"/>